<dbReference type="GO" id="GO:0005975">
    <property type="term" value="P:carbohydrate metabolic process"/>
    <property type="evidence" value="ECO:0007669"/>
    <property type="project" value="UniProtKB-UniRule"/>
</dbReference>
<dbReference type="UniPathway" id="UPA00115">
    <property type="reaction ID" value="UER00409"/>
</dbReference>
<dbReference type="GO" id="GO:0006098">
    <property type="term" value="P:pentose-phosphate shunt"/>
    <property type="evidence" value="ECO:0007669"/>
    <property type="project" value="UniProtKB-UniPathway"/>
</dbReference>
<dbReference type="InterPro" id="IPR037171">
    <property type="entry name" value="NagB/RpiA_transferase-like"/>
</dbReference>
<proteinExistence type="inferred from homology"/>
<comment type="catalytic activity">
    <reaction evidence="1 6">
        <text>6-phospho-D-glucono-1,5-lactone + H2O = 6-phospho-D-gluconate + H(+)</text>
        <dbReference type="Rhea" id="RHEA:12556"/>
        <dbReference type="ChEBI" id="CHEBI:15377"/>
        <dbReference type="ChEBI" id="CHEBI:15378"/>
        <dbReference type="ChEBI" id="CHEBI:57955"/>
        <dbReference type="ChEBI" id="CHEBI:58759"/>
        <dbReference type="EC" id="3.1.1.31"/>
    </reaction>
</comment>
<accession>A0A5N5SZU0</accession>
<feature type="non-terminal residue" evidence="8">
    <location>
        <position position="1"/>
    </location>
</feature>
<evidence type="ECO:0000313" key="9">
    <source>
        <dbReference type="Proteomes" id="UP000326759"/>
    </source>
</evidence>
<dbReference type="Gene3D" id="3.40.50.1360">
    <property type="match status" value="1"/>
</dbReference>
<comment type="similarity">
    <text evidence="3 6">Belongs to the glucosamine/galactosamine-6-phosphate isomerase family. 6-phosphogluconolactonase subfamily.</text>
</comment>
<protein>
    <recommendedName>
        <fullName evidence="4 6">6-phosphogluconolactonase</fullName>
        <shortName evidence="6">6PGL</shortName>
        <ecNumber evidence="4 6">3.1.1.31</ecNumber>
    </recommendedName>
</protein>
<name>A0A5N5SZU0_9CRUS</name>
<keyword evidence="5 6" id="KW-0378">Hydrolase</keyword>
<comment type="caution">
    <text evidence="8">The sequence shown here is derived from an EMBL/GenBank/DDBJ whole genome shotgun (WGS) entry which is preliminary data.</text>
</comment>
<dbReference type="OrthoDB" id="432544at2759"/>
<evidence type="ECO:0000256" key="5">
    <source>
        <dbReference type="ARBA" id="ARBA00022801"/>
    </source>
</evidence>
<dbReference type="Pfam" id="PF01182">
    <property type="entry name" value="Glucosamine_iso"/>
    <property type="match status" value="1"/>
</dbReference>
<comment type="function">
    <text evidence="6">Hydrolysis of 6-phosphogluconolactone to 6-phosphogluconate.</text>
</comment>
<sequence length="208" mass="22752">NKLTSFGNSFTGGSVAKLLCEGLPGIETDWSKWKLFFCDERLVPEDDPDSTFRLYSEGLLSGSTPLTKDQFVTVDTNLGVDTAASDYESKIREFFPGSEWPTFDLLLLGVGPDGHVASLFPGHPLLNECQLWVAPISDSPKPPPCRVTMTLPVINHARRCVIAVTGEEKALTVKKILVDEDDVPCTRVKPESGEVTWILDTGAAKNLE</sequence>
<keyword evidence="9" id="KW-1185">Reference proteome</keyword>
<evidence type="ECO:0000256" key="6">
    <source>
        <dbReference type="RuleBase" id="RU365095"/>
    </source>
</evidence>
<reference evidence="8 9" key="1">
    <citation type="journal article" date="2019" name="PLoS Biol.">
        <title>Sex chromosomes control vertical transmission of feminizing Wolbachia symbionts in an isopod.</title>
        <authorList>
            <person name="Becking T."/>
            <person name="Chebbi M.A."/>
            <person name="Giraud I."/>
            <person name="Moumen B."/>
            <person name="Laverre T."/>
            <person name="Caubet Y."/>
            <person name="Peccoud J."/>
            <person name="Gilbert C."/>
            <person name="Cordaux R."/>
        </authorList>
    </citation>
    <scope>NUCLEOTIDE SEQUENCE [LARGE SCALE GENOMIC DNA]</scope>
    <source>
        <strain evidence="8">ANa2</strain>
        <tissue evidence="8">Whole body excluding digestive tract and cuticle</tissue>
    </source>
</reference>
<dbReference type="PANTHER" id="PTHR11054">
    <property type="entry name" value="6-PHOSPHOGLUCONOLACTONASE"/>
    <property type="match status" value="1"/>
</dbReference>
<gene>
    <name evidence="8" type="primary">PGLS</name>
    <name evidence="8" type="ORF">Anas_12239</name>
</gene>
<evidence type="ECO:0000313" key="8">
    <source>
        <dbReference type="EMBL" id="KAB7499435.1"/>
    </source>
</evidence>
<evidence type="ECO:0000256" key="2">
    <source>
        <dbReference type="ARBA" id="ARBA00004961"/>
    </source>
</evidence>
<organism evidence="8 9">
    <name type="scientific">Armadillidium nasatum</name>
    <dbReference type="NCBI Taxonomy" id="96803"/>
    <lineage>
        <taxon>Eukaryota</taxon>
        <taxon>Metazoa</taxon>
        <taxon>Ecdysozoa</taxon>
        <taxon>Arthropoda</taxon>
        <taxon>Crustacea</taxon>
        <taxon>Multicrustacea</taxon>
        <taxon>Malacostraca</taxon>
        <taxon>Eumalacostraca</taxon>
        <taxon>Peracarida</taxon>
        <taxon>Isopoda</taxon>
        <taxon>Oniscidea</taxon>
        <taxon>Crinocheta</taxon>
        <taxon>Armadillidiidae</taxon>
        <taxon>Armadillidium</taxon>
    </lineage>
</organism>
<comment type="pathway">
    <text evidence="2 6">Carbohydrate degradation; pentose phosphate pathway; D-ribulose 5-phosphate from D-glucose 6-phosphate (oxidative stage): step 2/3.</text>
</comment>
<feature type="domain" description="Glucosamine/galactosamine-6-phosphate isomerase" evidence="7">
    <location>
        <begin position="10"/>
        <end position="197"/>
    </location>
</feature>
<dbReference type="CDD" id="cd01400">
    <property type="entry name" value="6PGL"/>
    <property type="match status" value="1"/>
</dbReference>
<dbReference type="PANTHER" id="PTHR11054:SF0">
    <property type="entry name" value="6-PHOSPHOGLUCONOLACTONASE"/>
    <property type="match status" value="1"/>
</dbReference>
<evidence type="ECO:0000256" key="1">
    <source>
        <dbReference type="ARBA" id="ARBA00000832"/>
    </source>
</evidence>
<evidence type="ECO:0000256" key="4">
    <source>
        <dbReference type="ARBA" id="ARBA00013198"/>
    </source>
</evidence>
<dbReference type="InterPro" id="IPR005900">
    <property type="entry name" value="6-phosphogluconolactonase_DevB"/>
</dbReference>
<dbReference type="EMBL" id="SEYY01018349">
    <property type="protein sequence ID" value="KAB7499435.1"/>
    <property type="molecule type" value="Genomic_DNA"/>
</dbReference>
<evidence type="ECO:0000256" key="3">
    <source>
        <dbReference type="ARBA" id="ARBA00010662"/>
    </source>
</evidence>
<dbReference type="AlphaFoldDB" id="A0A5N5SZU0"/>
<dbReference type="FunFam" id="3.40.50.1360:FF:000005">
    <property type="entry name" value="6-phosphogluconolactonase"/>
    <property type="match status" value="1"/>
</dbReference>
<dbReference type="Proteomes" id="UP000326759">
    <property type="component" value="Unassembled WGS sequence"/>
</dbReference>
<dbReference type="InterPro" id="IPR039104">
    <property type="entry name" value="6PGL"/>
</dbReference>
<dbReference type="EC" id="3.1.1.31" evidence="4 6"/>
<dbReference type="NCBIfam" id="TIGR01198">
    <property type="entry name" value="pgl"/>
    <property type="match status" value="1"/>
</dbReference>
<dbReference type="SUPFAM" id="SSF100950">
    <property type="entry name" value="NagB/RpiA/CoA transferase-like"/>
    <property type="match status" value="1"/>
</dbReference>
<dbReference type="GO" id="GO:0017057">
    <property type="term" value="F:6-phosphogluconolactonase activity"/>
    <property type="evidence" value="ECO:0007669"/>
    <property type="project" value="UniProtKB-UniRule"/>
</dbReference>
<evidence type="ECO:0000259" key="7">
    <source>
        <dbReference type="Pfam" id="PF01182"/>
    </source>
</evidence>
<dbReference type="InterPro" id="IPR006148">
    <property type="entry name" value="Glc/Gal-6P_isomerase"/>
</dbReference>